<dbReference type="InterPro" id="IPR004358">
    <property type="entry name" value="Sig_transdc_His_kin-like_C"/>
</dbReference>
<protein>
    <recommendedName>
        <fullName evidence="3">histidine kinase</fullName>
        <ecNumber evidence="3">2.7.13.3</ecNumber>
    </recommendedName>
</protein>
<dbReference type="Proteomes" id="UP000474061">
    <property type="component" value="Unassembled WGS sequence"/>
</dbReference>
<evidence type="ECO:0000313" key="16">
    <source>
        <dbReference type="EMBL" id="MRU24727.1"/>
    </source>
</evidence>
<gene>
    <name evidence="16" type="ORF">FG476_11905</name>
</gene>
<reference evidence="16" key="1">
    <citation type="submission" date="2019-05" db="EMBL/GenBank/DDBJ databases">
        <authorList>
            <person name="Castillo A."/>
            <person name="Giampetruzzi A."/>
            <person name="Landa B."/>
            <person name="Saponari M."/>
            <person name="Almeida R.P.P."/>
            <person name="Moralejo E."/>
            <person name="Marco-Noales E."/>
            <person name="Velasco-Amo M.P."/>
            <person name="Roman-Ecija M."/>
            <person name="Navarro I."/>
            <person name="Monterde A."/>
            <person name="Barbe S."/>
        </authorList>
    </citation>
    <scope>NUCLEOTIDE SEQUENCE</scope>
    <source>
        <strain evidence="16">XYL1981</strain>
    </source>
</reference>
<keyword evidence="10 13" id="KW-1133">Transmembrane helix</keyword>
<comment type="caution">
    <text evidence="16">The sequence shown here is derived from an EMBL/GenBank/DDBJ whole genome shotgun (WGS) entry which is preliminary data.</text>
</comment>
<evidence type="ECO:0000256" key="13">
    <source>
        <dbReference type="SAM" id="Phobius"/>
    </source>
</evidence>
<organism evidence="16 17">
    <name type="scientific">Xylella fastidiosa subsp. multiplex</name>
    <dbReference type="NCBI Taxonomy" id="644357"/>
    <lineage>
        <taxon>Bacteria</taxon>
        <taxon>Pseudomonadati</taxon>
        <taxon>Pseudomonadota</taxon>
        <taxon>Gammaproteobacteria</taxon>
        <taxon>Lysobacterales</taxon>
        <taxon>Lysobacteraceae</taxon>
        <taxon>Xylella</taxon>
    </lineage>
</organism>
<evidence type="ECO:0000256" key="2">
    <source>
        <dbReference type="ARBA" id="ARBA00004370"/>
    </source>
</evidence>
<accession>A0A9Q4ML81</accession>
<dbReference type="InterPro" id="IPR003594">
    <property type="entry name" value="HATPase_dom"/>
</dbReference>
<dbReference type="GO" id="GO:0005524">
    <property type="term" value="F:ATP binding"/>
    <property type="evidence" value="ECO:0007669"/>
    <property type="project" value="UniProtKB-KW"/>
</dbReference>
<sequence length="482" mass="53659">MLMGKRRLLSRLWWFNGFQPRSLQARQLFAASFSLVAFLALAGYALDAAFADTAEKNLRERLKAYATAYVSSVEFLRDGSLYISSDRPPPDPHFDVPGGGLYSEVIWPANRWRSLSSEGPLLPPVGPLLKARQEVFEGPFEMTRVDGKLGRVYRYGMGLIWNGTGNPDDEFPYTIYVMEDEAALGAQLRVFRTAVWFYLGSAGIVLLLLQAFILQWSLRPIRHVINELAKVQRGQAQRMSEQHPPELEPLTQSINAFIESERENLDRQRNTLADLAHSLKTPLAVLRTQLDSGASENELREELDVQLRRMNNLVSYQLARAASSGHKLFSAPVLINFTAEEIVRGLEKVYAAKGVLCEFEIDPKACFYGEPGDLQELLGNLLENAFKWALSRVLLTASPGEQVGTRRPGLVLSVEDDGPGIPLEEVSKILQRGVRGDERVHGHGIGLSIVQDLVKGYRGELQVTRSDELGGACFEVVLPPGL</sequence>
<dbReference type="SUPFAM" id="SSF47384">
    <property type="entry name" value="Homodimeric domain of signal transducing histidine kinase"/>
    <property type="match status" value="1"/>
</dbReference>
<comment type="catalytic activity">
    <reaction evidence="1">
        <text>ATP + protein L-histidine = ADP + protein N-phospho-L-histidine.</text>
        <dbReference type="EC" id="2.7.13.3"/>
    </reaction>
</comment>
<dbReference type="Gene3D" id="3.30.565.10">
    <property type="entry name" value="Histidine kinase-like ATPase, C-terminal domain"/>
    <property type="match status" value="1"/>
</dbReference>
<dbReference type="CDD" id="cd00082">
    <property type="entry name" value="HisKA"/>
    <property type="match status" value="1"/>
</dbReference>
<dbReference type="CDD" id="cd16954">
    <property type="entry name" value="HATPase_PhoQ-like"/>
    <property type="match status" value="1"/>
</dbReference>
<dbReference type="EC" id="2.7.13.3" evidence="3"/>
<evidence type="ECO:0000256" key="9">
    <source>
        <dbReference type="ARBA" id="ARBA00022840"/>
    </source>
</evidence>
<keyword evidence="9" id="KW-0067">ATP-binding</keyword>
<dbReference type="PROSITE" id="PS50885">
    <property type="entry name" value="HAMP"/>
    <property type="match status" value="1"/>
</dbReference>
<evidence type="ECO:0000256" key="1">
    <source>
        <dbReference type="ARBA" id="ARBA00000085"/>
    </source>
</evidence>
<feature type="domain" description="HAMP" evidence="15">
    <location>
        <begin position="215"/>
        <end position="266"/>
    </location>
</feature>
<proteinExistence type="predicted"/>
<dbReference type="PANTHER" id="PTHR45436:SF4">
    <property type="entry name" value="SENSOR PROTEIN PHOQ"/>
    <property type="match status" value="1"/>
</dbReference>
<dbReference type="AlphaFoldDB" id="A0A9Q4ML81"/>
<keyword evidence="11" id="KW-0902">Two-component regulatory system</keyword>
<dbReference type="InterPro" id="IPR050428">
    <property type="entry name" value="TCS_sensor_his_kinase"/>
</dbReference>
<evidence type="ECO:0000256" key="12">
    <source>
        <dbReference type="ARBA" id="ARBA00023136"/>
    </source>
</evidence>
<evidence type="ECO:0000256" key="3">
    <source>
        <dbReference type="ARBA" id="ARBA00012438"/>
    </source>
</evidence>
<evidence type="ECO:0000256" key="6">
    <source>
        <dbReference type="ARBA" id="ARBA00022692"/>
    </source>
</evidence>
<evidence type="ECO:0000259" key="14">
    <source>
        <dbReference type="PROSITE" id="PS50109"/>
    </source>
</evidence>
<dbReference type="PANTHER" id="PTHR45436">
    <property type="entry name" value="SENSOR HISTIDINE KINASE YKOH"/>
    <property type="match status" value="1"/>
</dbReference>
<dbReference type="SMART" id="SM00387">
    <property type="entry name" value="HATPase_c"/>
    <property type="match status" value="1"/>
</dbReference>
<dbReference type="SUPFAM" id="SSF55874">
    <property type="entry name" value="ATPase domain of HSP90 chaperone/DNA topoisomerase II/histidine kinase"/>
    <property type="match status" value="1"/>
</dbReference>
<evidence type="ECO:0000313" key="17">
    <source>
        <dbReference type="Proteomes" id="UP000474061"/>
    </source>
</evidence>
<evidence type="ECO:0000256" key="10">
    <source>
        <dbReference type="ARBA" id="ARBA00022989"/>
    </source>
</evidence>
<dbReference type="InterPro" id="IPR036097">
    <property type="entry name" value="HisK_dim/P_sf"/>
</dbReference>
<dbReference type="InterPro" id="IPR036890">
    <property type="entry name" value="HATPase_C_sf"/>
</dbReference>
<name>A0A9Q4ML81_XYLFS</name>
<dbReference type="InterPro" id="IPR003660">
    <property type="entry name" value="HAMP_dom"/>
</dbReference>
<keyword evidence="4" id="KW-0597">Phosphoprotein</keyword>
<evidence type="ECO:0000256" key="7">
    <source>
        <dbReference type="ARBA" id="ARBA00022741"/>
    </source>
</evidence>
<feature type="transmembrane region" description="Helical" evidence="13">
    <location>
        <begin position="195"/>
        <end position="214"/>
    </location>
</feature>
<reference evidence="16" key="2">
    <citation type="journal article" date="2020" name="Appl. Environ. Microbiol.">
        <title>Multiple intercontinental introductions associated with the emergence of a plant pathogen in Europe.</title>
        <authorList>
            <person name="Landa B.B."/>
            <person name="Castillo A.I."/>
            <person name="Giampetruzzi A."/>
            <person name="Kahn A."/>
            <person name="Roman-Ecija M."/>
            <person name="Velasco-Amo M.P."/>
            <person name="Navas-Cortes J.A."/>
            <person name="Marco-Noales E."/>
            <person name="Barbe S."/>
            <person name="Moralejo E."/>
            <person name="Coletta-Filho H.D."/>
            <person name="Saldarelli P."/>
            <person name="Saponari M."/>
            <person name="Almeida R.P.P."/>
        </authorList>
    </citation>
    <scope>NUCLEOTIDE SEQUENCE</scope>
    <source>
        <strain evidence="16">XYL1981</strain>
    </source>
</reference>
<keyword evidence="7" id="KW-0547">Nucleotide-binding</keyword>
<dbReference type="InterPro" id="IPR005467">
    <property type="entry name" value="His_kinase_dom"/>
</dbReference>
<dbReference type="InterPro" id="IPR003661">
    <property type="entry name" value="HisK_dim/P_dom"/>
</dbReference>
<dbReference type="PROSITE" id="PS50109">
    <property type="entry name" value="HIS_KIN"/>
    <property type="match status" value="1"/>
</dbReference>
<dbReference type="EMBL" id="VDCJ01000352">
    <property type="protein sequence ID" value="MRU24727.1"/>
    <property type="molecule type" value="Genomic_DNA"/>
</dbReference>
<keyword evidence="6 13" id="KW-0812">Transmembrane</keyword>
<evidence type="ECO:0000256" key="4">
    <source>
        <dbReference type="ARBA" id="ARBA00022553"/>
    </source>
</evidence>
<evidence type="ECO:0000259" key="15">
    <source>
        <dbReference type="PROSITE" id="PS50885"/>
    </source>
</evidence>
<dbReference type="GO" id="GO:0000155">
    <property type="term" value="F:phosphorelay sensor kinase activity"/>
    <property type="evidence" value="ECO:0007669"/>
    <property type="project" value="InterPro"/>
</dbReference>
<evidence type="ECO:0000256" key="5">
    <source>
        <dbReference type="ARBA" id="ARBA00022679"/>
    </source>
</evidence>
<keyword evidence="12 13" id="KW-0472">Membrane</keyword>
<dbReference type="Pfam" id="PF02518">
    <property type="entry name" value="HATPase_c"/>
    <property type="match status" value="1"/>
</dbReference>
<dbReference type="InterPro" id="IPR058619">
    <property type="entry name" value="PhoQ/CarS-like_HATPase"/>
</dbReference>
<feature type="domain" description="Histidine kinase" evidence="14">
    <location>
        <begin position="274"/>
        <end position="482"/>
    </location>
</feature>
<dbReference type="GO" id="GO:0005886">
    <property type="term" value="C:plasma membrane"/>
    <property type="evidence" value="ECO:0007669"/>
    <property type="project" value="TreeGrafter"/>
</dbReference>
<keyword evidence="8 16" id="KW-0418">Kinase</keyword>
<evidence type="ECO:0000256" key="11">
    <source>
        <dbReference type="ARBA" id="ARBA00023012"/>
    </source>
</evidence>
<evidence type="ECO:0000256" key="8">
    <source>
        <dbReference type="ARBA" id="ARBA00022777"/>
    </source>
</evidence>
<keyword evidence="5" id="KW-0808">Transferase</keyword>
<dbReference type="Gene3D" id="1.10.287.130">
    <property type="match status" value="1"/>
</dbReference>
<comment type="subcellular location">
    <subcellularLocation>
        <location evidence="2">Membrane</location>
    </subcellularLocation>
</comment>
<dbReference type="PRINTS" id="PR00344">
    <property type="entry name" value="BCTRLSENSOR"/>
</dbReference>